<protein>
    <recommendedName>
        <fullName evidence="3">DUF4157 domain-containing protein</fullName>
    </recommendedName>
</protein>
<dbReference type="RefSeq" id="WP_089349372.1">
    <property type="nucleotide sequence ID" value="NZ_BJUM01000012.1"/>
</dbReference>
<evidence type="ECO:0000313" key="1">
    <source>
        <dbReference type="EMBL" id="GEK54682.1"/>
    </source>
</evidence>
<organism evidence="1 2">
    <name type="scientific">Pseudoalteromonas espejiana</name>
    <dbReference type="NCBI Taxonomy" id="28107"/>
    <lineage>
        <taxon>Bacteria</taxon>
        <taxon>Pseudomonadati</taxon>
        <taxon>Pseudomonadota</taxon>
        <taxon>Gammaproteobacteria</taxon>
        <taxon>Alteromonadales</taxon>
        <taxon>Pseudoalteromonadaceae</taxon>
        <taxon>Pseudoalteromonas</taxon>
    </lineage>
</organism>
<sequence length="177" mass="20140">MKFFKLTVLILFALIIGAALSYQKIISDILIPQYVDWAYETERKGFESGIPLNSRELALAADIGIQKPEKVRIVHVEEVPFPYENFALKTLGEALGFIGEGITNNAQAFGYFIYVRNGYELNRPKLAHELVHVLQIERSSLDQVITQHFSDIAEFGYDQAHLEVEAFKANKQYAADW</sequence>
<dbReference type="OrthoDB" id="196110at2"/>
<dbReference type="EMBL" id="BJUM01000012">
    <property type="protein sequence ID" value="GEK54682.1"/>
    <property type="molecule type" value="Genomic_DNA"/>
</dbReference>
<dbReference type="AlphaFoldDB" id="A0A510XUJ6"/>
<dbReference type="Proteomes" id="UP000321419">
    <property type="component" value="Unassembled WGS sequence"/>
</dbReference>
<accession>A0A510XUJ6</accession>
<proteinExistence type="predicted"/>
<name>A0A510XUJ6_9GAMM</name>
<reference evidence="1 2" key="1">
    <citation type="submission" date="2019-07" db="EMBL/GenBank/DDBJ databases">
        <title>Whole genome shotgun sequence of Pseudoalteromonas espejiana NBRC 102222.</title>
        <authorList>
            <person name="Hosoyama A."/>
            <person name="Uohara A."/>
            <person name="Ohji S."/>
            <person name="Ichikawa N."/>
        </authorList>
    </citation>
    <scope>NUCLEOTIDE SEQUENCE [LARGE SCALE GENOMIC DNA]</scope>
    <source>
        <strain evidence="1 2">NBRC 102222</strain>
    </source>
</reference>
<comment type="caution">
    <text evidence="1">The sequence shown here is derived from an EMBL/GenBank/DDBJ whole genome shotgun (WGS) entry which is preliminary data.</text>
</comment>
<evidence type="ECO:0000313" key="2">
    <source>
        <dbReference type="Proteomes" id="UP000321419"/>
    </source>
</evidence>
<keyword evidence="2" id="KW-1185">Reference proteome</keyword>
<gene>
    <name evidence="1" type="ORF">PES01_15270</name>
</gene>
<evidence type="ECO:0008006" key="3">
    <source>
        <dbReference type="Google" id="ProtNLM"/>
    </source>
</evidence>